<protein>
    <submittedName>
        <fullName evidence="2">Uncharacterized protein</fullName>
    </submittedName>
</protein>
<feature type="region of interest" description="Disordered" evidence="1">
    <location>
        <begin position="1"/>
        <end position="21"/>
    </location>
</feature>
<evidence type="ECO:0000313" key="2">
    <source>
        <dbReference type="EMBL" id="KON31207.1"/>
    </source>
</evidence>
<dbReference type="AlphaFoldDB" id="A0A0M0BRJ0"/>
<dbReference type="Proteomes" id="UP000037210">
    <property type="component" value="Unassembled WGS sequence"/>
</dbReference>
<sequence>MEREAPRGAEAKDEGGRTAPEAARLSISQRLTLLFKGRVFVRYERRGGWSDGIEVYAFRCPRHGVQTDYRHGFHERLDCPLCGYSTWGRQPETDLEV</sequence>
<evidence type="ECO:0000256" key="1">
    <source>
        <dbReference type="SAM" id="MobiDB-lite"/>
    </source>
</evidence>
<gene>
    <name evidence="2" type="ORF">AC482_01500</name>
</gene>
<name>A0A0M0BRJ0_9ARCH</name>
<proteinExistence type="predicted"/>
<dbReference type="EMBL" id="LFWZ01000010">
    <property type="protein sequence ID" value="KON31207.1"/>
    <property type="molecule type" value="Genomic_DNA"/>
</dbReference>
<accession>A0A0M0BRJ0</accession>
<comment type="caution">
    <text evidence="2">The sequence shown here is derived from an EMBL/GenBank/DDBJ whole genome shotgun (WGS) entry which is preliminary data.</text>
</comment>
<feature type="compositionally biased region" description="Basic and acidic residues" evidence="1">
    <location>
        <begin position="1"/>
        <end position="16"/>
    </location>
</feature>
<organism evidence="2 3">
    <name type="scientific">miscellaneous Crenarchaeota group-15 archaeon DG-45</name>
    <dbReference type="NCBI Taxonomy" id="1685127"/>
    <lineage>
        <taxon>Archaea</taxon>
        <taxon>Candidatus Bathyarchaeota</taxon>
        <taxon>MCG-15</taxon>
    </lineage>
</organism>
<reference evidence="2 3" key="1">
    <citation type="submission" date="2015-06" db="EMBL/GenBank/DDBJ databases">
        <title>New insights into the roles of widespread benthic archaea in carbon and nitrogen cycling.</title>
        <authorList>
            <person name="Lazar C.S."/>
            <person name="Baker B.J."/>
            <person name="Seitz K.W."/>
            <person name="Hyde A.S."/>
            <person name="Dick G.J."/>
            <person name="Hinrichs K.-U."/>
            <person name="Teske A.P."/>
        </authorList>
    </citation>
    <scope>NUCLEOTIDE SEQUENCE [LARGE SCALE GENOMIC DNA]</scope>
    <source>
        <strain evidence="2">DG-45</strain>
    </source>
</reference>
<evidence type="ECO:0000313" key="3">
    <source>
        <dbReference type="Proteomes" id="UP000037210"/>
    </source>
</evidence>